<keyword evidence="1" id="KW-0472">Membrane</keyword>
<comment type="caution">
    <text evidence="2">The sequence shown here is derived from an EMBL/GenBank/DDBJ whole genome shotgun (WGS) entry which is preliminary data.</text>
</comment>
<dbReference type="GO" id="GO:0005643">
    <property type="term" value="C:nuclear pore"/>
    <property type="evidence" value="ECO:0007669"/>
    <property type="project" value="UniProtKB-SubCell"/>
</dbReference>
<protein>
    <recommendedName>
        <fullName evidence="1">Nuclear pore complex protein Nup85</fullName>
    </recommendedName>
</protein>
<comment type="function">
    <text evidence="1">Functions as a component of the nuclear pore complex (NPC).</text>
</comment>
<comment type="subcellular location">
    <subcellularLocation>
        <location evidence="1">Nucleus</location>
        <location evidence="1">Nuclear pore complex</location>
    </subcellularLocation>
</comment>
<dbReference type="GO" id="GO:0051028">
    <property type="term" value="P:mRNA transport"/>
    <property type="evidence" value="ECO:0007669"/>
    <property type="project" value="UniProtKB-KW"/>
</dbReference>
<evidence type="ECO:0000313" key="2">
    <source>
        <dbReference type="EMBL" id="KAG9392202.1"/>
    </source>
</evidence>
<reference evidence="2" key="1">
    <citation type="submission" date="2021-05" db="EMBL/GenBank/DDBJ databases">
        <title>A free-living protist that lacks canonical eukaryotic 1 DNA replication and segregation systems.</title>
        <authorList>
            <person name="Salas-Leiva D.E."/>
            <person name="Tromer E.C."/>
            <person name="Curtis B.A."/>
            <person name="Jerlstrom-Hultqvist J."/>
            <person name="Kolisko M."/>
            <person name="Yi Z."/>
            <person name="Salas-Leiva J.S."/>
            <person name="Gallot-Lavallee L."/>
            <person name="Kops G.J.P.L."/>
            <person name="Archibald J.M."/>
            <person name="Simpson A.G.B."/>
            <person name="Roger A.J."/>
        </authorList>
    </citation>
    <scope>NUCLEOTIDE SEQUENCE</scope>
    <source>
        <strain evidence="2">BICM</strain>
    </source>
</reference>
<dbReference type="InterPro" id="IPR011502">
    <property type="entry name" value="Nucleoporin_Nup85"/>
</dbReference>
<gene>
    <name evidence="2" type="ORF">J8273_5184</name>
</gene>
<organism evidence="2 3">
    <name type="scientific">Carpediemonas membranifera</name>
    <dbReference type="NCBI Taxonomy" id="201153"/>
    <lineage>
        <taxon>Eukaryota</taxon>
        <taxon>Metamonada</taxon>
        <taxon>Carpediemonas-like organisms</taxon>
        <taxon>Carpediemonas</taxon>
    </lineage>
</organism>
<dbReference type="AlphaFoldDB" id="A0A8J6B8H2"/>
<dbReference type="GO" id="GO:0031965">
    <property type="term" value="C:nuclear membrane"/>
    <property type="evidence" value="ECO:0007669"/>
    <property type="project" value="UniProtKB-UniRule"/>
</dbReference>
<comment type="subunit">
    <text evidence="1">Component of the nuclear pore complex (NPC).</text>
</comment>
<comment type="similarity">
    <text evidence="1">Belongs to the nucleoporin Nup85 family.</text>
</comment>
<sequence>MAMEQAFASLQEAFKNTDVALGWALLESLYVSADETSFAYTLLGWFDALFKKLHPSETINSVWAGHIYQALEDDPDLTKSDVLDLLNLKVPSDACSSKAQHNILGFALSGDITAALTAIGNTCTRHSLAVQAHLADRLFQAGQDVPRQRLMTEYAHQLSNEGKWYLAALYYLRAPSLVDLERHILHTVSTLSSDAQCRTAYALAESAADQLPSLTAMVADAMAEKNRAAGHVGRAVWWALRGDVNSTLTANSIMSDAFESILSHDSRLDSTLCALQADSDLCPWVRLLVSTRRLALALEDSDQARVALALSQLISCGPPIQETFASILTSFGPQLAEMYPLLPVPLIMDIMVLLKTAESHWRSTVPEGTLDEVHEQLCRGLSAAAVSAATDK</sequence>
<keyword evidence="3" id="KW-1185">Reference proteome</keyword>
<keyword evidence="1" id="KW-0811">Translocation</keyword>
<keyword evidence="1" id="KW-0509">mRNA transport</keyword>
<keyword evidence="1" id="KW-0539">Nucleus</keyword>
<dbReference type="Pfam" id="PF07575">
    <property type="entry name" value="Nucleopor_Nup85"/>
    <property type="match status" value="1"/>
</dbReference>
<keyword evidence="1" id="KW-0653">Protein transport</keyword>
<proteinExistence type="inferred from homology"/>
<keyword evidence="1" id="KW-0813">Transport</keyword>
<evidence type="ECO:0000256" key="1">
    <source>
        <dbReference type="RuleBase" id="RU365073"/>
    </source>
</evidence>
<accession>A0A8J6B8H2</accession>
<keyword evidence="1" id="KW-0906">Nuclear pore complex</keyword>
<dbReference type="GO" id="GO:0015031">
    <property type="term" value="P:protein transport"/>
    <property type="evidence" value="ECO:0007669"/>
    <property type="project" value="UniProtKB-KW"/>
</dbReference>
<dbReference type="EMBL" id="JAHDYR010000038">
    <property type="protein sequence ID" value="KAG9392202.1"/>
    <property type="molecule type" value="Genomic_DNA"/>
</dbReference>
<name>A0A8J6B8H2_9EUKA</name>
<dbReference type="Proteomes" id="UP000717585">
    <property type="component" value="Unassembled WGS sequence"/>
</dbReference>
<evidence type="ECO:0000313" key="3">
    <source>
        <dbReference type="Proteomes" id="UP000717585"/>
    </source>
</evidence>